<dbReference type="Gene3D" id="3.10.20.90">
    <property type="entry name" value="Phosphatidylinositol 3-kinase Catalytic Subunit, Chain A, domain 1"/>
    <property type="match status" value="1"/>
</dbReference>
<evidence type="ECO:0000259" key="9">
    <source>
        <dbReference type="Pfam" id="PF20637"/>
    </source>
</evidence>
<dbReference type="InterPro" id="IPR042526">
    <property type="entry name" value="Atg5_HR"/>
</dbReference>
<comment type="subunit">
    <text evidence="6">Conjugated with ATG12.</text>
</comment>
<keyword evidence="6" id="KW-0813">Transport</keyword>
<dbReference type="Proteomes" id="UP001175000">
    <property type="component" value="Unassembled WGS sequence"/>
</dbReference>
<organism evidence="11 12">
    <name type="scientific">Immersiella caudata</name>
    <dbReference type="NCBI Taxonomy" id="314043"/>
    <lineage>
        <taxon>Eukaryota</taxon>
        <taxon>Fungi</taxon>
        <taxon>Dikarya</taxon>
        <taxon>Ascomycota</taxon>
        <taxon>Pezizomycotina</taxon>
        <taxon>Sordariomycetes</taxon>
        <taxon>Sordariomycetidae</taxon>
        <taxon>Sordariales</taxon>
        <taxon>Lasiosphaeriaceae</taxon>
        <taxon>Immersiella</taxon>
    </lineage>
</organism>
<keyword evidence="12" id="KW-1185">Reference proteome</keyword>
<evidence type="ECO:0000313" key="12">
    <source>
        <dbReference type="Proteomes" id="UP001175000"/>
    </source>
</evidence>
<dbReference type="GO" id="GO:0034274">
    <property type="term" value="C:Atg12-Atg5-Atg16 complex"/>
    <property type="evidence" value="ECO:0007669"/>
    <property type="project" value="TreeGrafter"/>
</dbReference>
<feature type="compositionally biased region" description="Low complexity" evidence="7">
    <location>
        <begin position="1"/>
        <end position="20"/>
    </location>
</feature>
<evidence type="ECO:0000256" key="2">
    <source>
        <dbReference type="ARBA" id="ARBA00006910"/>
    </source>
</evidence>
<sequence length="280" mass="30520">MTSPSSALGSPSPGAASPGGRTEVPPAPAPINLPQTLWNLQIPLYITHTEHPTTPPFITSVPRFGYLALLLPRLTAYFGVSCSSFHHEEIQLRNLAAGLLVDLYQPTLPWRLVVGDGPEWDIGDTFMNSAKEADYIRNNNARQIMSLSRDSTTTLWNAVQDGDYAAYAKIQAQLLNAPTPLKNVPLRIYMPTSPSGEDATPGSFRVMQTLVPPRLPNRQPQTLGVALKGILPSLFPSSRDPVLANVILHSAPVPFKAPLEELMREAAYPDGWLCLIVVLL</sequence>
<evidence type="ECO:0000259" key="10">
    <source>
        <dbReference type="Pfam" id="PF20638"/>
    </source>
</evidence>
<feature type="domain" description="Autophagy protein ATG5 alpha-helical bundle region" evidence="9">
    <location>
        <begin position="124"/>
        <end position="176"/>
    </location>
</feature>
<dbReference type="Gene3D" id="3.10.20.620">
    <property type="match status" value="1"/>
</dbReference>
<comment type="function">
    <text evidence="6">Involved in cytoplasm to vacuole transport (Cvt) and autophagic vesicle formation.</text>
</comment>
<feature type="region of interest" description="Disordered" evidence="7">
    <location>
        <begin position="1"/>
        <end position="28"/>
    </location>
</feature>
<dbReference type="GO" id="GO:0061908">
    <property type="term" value="C:phagophore"/>
    <property type="evidence" value="ECO:0007669"/>
    <property type="project" value="TreeGrafter"/>
</dbReference>
<dbReference type="PANTHER" id="PTHR13040">
    <property type="entry name" value="AUTOPHAGY PROTEIN 5"/>
    <property type="match status" value="1"/>
</dbReference>
<dbReference type="InterPro" id="IPR007239">
    <property type="entry name" value="Atg5"/>
</dbReference>
<dbReference type="InterPro" id="IPR048939">
    <property type="entry name" value="ATG5_UblA"/>
</dbReference>
<evidence type="ECO:0000256" key="1">
    <source>
        <dbReference type="ARBA" id="ARBA00004623"/>
    </source>
</evidence>
<dbReference type="GO" id="GO:0006995">
    <property type="term" value="P:cellular response to nitrogen starvation"/>
    <property type="evidence" value="ECO:0007669"/>
    <property type="project" value="TreeGrafter"/>
</dbReference>
<evidence type="ECO:0000256" key="3">
    <source>
        <dbReference type="ARBA" id="ARBA00022499"/>
    </source>
</evidence>
<dbReference type="GO" id="GO:0034045">
    <property type="term" value="C:phagophore assembly site membrane"/>
    <property type="evidence" value="ECO:0007669"/>
    <property type="project" value="UniProtKB-SubCell"/>
</dbReference>
<name>A0AA39WER9_9PEZI</name>
<keyword evidence="3 6" id="KW-1017">Isopeptide bond</keyword>
<comment type="similarity">
    <text evidence="2 6">Belongs to the ATG5 family.</text>
</comment>
<evidence type="ECO:0000256" key="5">
    <source>
        <dbReference type="ARBA" id="ARBA00023006"/>
    </source>
</evidence>
<comment type="subcellular location">
    <subcellularLocation>
        <location evidence="1 6">Preautophagosomal structure membrane</location>
        <topology evidence="1 6">Peripheral membrane protein</topology>
    </subcellularLocation>
</comment>
<dbReference type="EMBL" id="JAULSU010000006">
    <property type="protein sequence ID" value="KAK0614038.1"/>
    <property type="molecule type" value="Genomic_DNA"/>
</dbReference>
<gene>
    <name evidence="11" type="ORF">B0T14DRAFT_527523</name>
</gene>
<dbReference type="GO" id="GO:0034727">
    <property type="term" value="P:piecemeal microautophagy of the nucleus"/>
    <property type="evidence" value="ECO:0007669"/>
    <property type="project" value="TreeGrafter"/>
</dbReference>
<keyword evidence="5 6" id="KW-0072">Autophagy</keyword>
<comment type="caution">
    <text evidence="11">The sequence shown here is derived from an EMBL/GenBank/DDBJ whole genome shotgun (WGS) entry which is preliminary data.</text>
</comment>
<feature type="domain" description="Autophagy protein ATG5 UblA" evidence="10">
    <location>
        <begin position="38"/>
        <end position="114"/>
    </location>
</feature>
<keyword evidence="6" id="KW-0472">Membrane</keyword>
<evidence type="ECO:0000256" key="6">
    <source>
        <dbReference type="RuleBase" id="RU361202"/>
    </source>
</evidence>
<dbReference type="GO" id="GO:0005776">
    <property type="term" value="C:autophagosome"/>
    <property type="evidence" value="ECO:0007669"/>
    <property type="project" value="TreeGrafter"/>
</dbReference>
<dbReference type="Pfam" id="PF04106">
    <property type="entry name" value="ATG5_UblB"/>
    <property type="match status" value="1"/>
</dbReference>
<evidence type="ECO:0000259" key="8">
    <source>
        <dbReference type="Pfam" id="PF04106"/>
    </source>
</evidence>
<dbReference type="InterPro" id="IPR048940">
    <property type="entry name" value="ATG5_HBR"/>
</dbReference>
<accession>A0AA39WER9</accession>
<evidence type="ECO:0000313" key="11">
    <source>
        <dbReference type="EMBL" id="KAK0614038.1"/>
    </source>
</evidence>
<dbReference type="GO" id="GO:0019776">
    <property type="term" value="F:Atg8-family ligase activity"/>
    <property type="evidence" value="ECO:0007669"/>
    <property type="project" value="TreeGrafter"/>
</dbReference>
<proteinExistence type="inferred from homology"/>
<dbReference type="GO" id="GO:0044233">
    <property type="term" value="C:mitochondria-associated endoplasmic reticulum membrane contact site"/>
    <property type="evidence" value="ECO:0007669"/>
    <property type="project" value="TreeGrafter"/>
</dbReference>
<evidence type="ECO:0000256" key="7">
    <source>
        <dbReference type="SAM" id="MobiDB-lite"/>
    </source>
</evidence>
<feature type="domain" description="Autophagy protein ATG5 UblB" evidence="8">
    <location>
        <begin position="183"/>
        <end position="277"/>
    </location>
</feature>
<protein>
    <recommendedName>
        <fullName evidence="6">Autophagy protein 5</fullName>
    </recommendedName>
</protein>
<dbReference type="Pfam" id="PF20637">
    <property type="entry name" value="ATG5_HBR"/>
    <property type="match status" value="1"/>
</dbReference>
<dbReference type="GO" id="GO:0000422">
    <property type="term" value="P:autophagy of mitochondrion"/>
    <property type="evidence" value="ECO:0007669"/>
    <property type="project" value="TreeGrafter"/>
</dbReference>
<dbReference type="PANTHER" id="PTHR13040:SF2">
    <property type="entry name" value="AUTOPHAGY PROTEIN 5"/>
    <property type="match status" value="1"/>
</dbReference>
<dbReference type="InterPro" id="IPR042527">
    <property type="entry name" value="Atg5_UblA_dom_sf"/>
</dbReference>
<dbReference type="Gene3D" id="1.10.246.190">
    <property type="entry name" value="Autophagy protein Apg5, helix rich domain"/>
    <property type="match status" value="1"/>
</dbReference>
<dbReference type="Pfam" id="PF20638">
    <property type="entry name" value="ATG5_UblA"/>
    <property type="match status" value="1"/>
</dbReference>
<dbReference type="InterPro" id="IPR048318">
    <property type="entry name" value="ATG5_UblB"/>
</dbReference>
<dbReference type="AlphaFoldDB" id="A0AA39WER9"/>
<evidence type="ECO:0000256" key="4">
    <source>
        <dbReference type="ARBA" id="ARBA00022843"/>
    </source>
</evidence>
<keyword evidence="4 6" id="KW-0832">Ubl conjugation</keyword>
<reference evidence="11" key="1">
    <citation type="submission" date="2023-06" db="EMBL/GenBank/DDBJ databases">
        <title>Genome-scale phylogeny and comparative genomics of the fungal order Sordariales.</title>
        <authorList>
            <consortium name="Lawrence Berkeley National Laboratory"/>
            <person name="Hensen N."/>
            <person name="Bonometti L."/>
            <person name="Westerberg I."/>
            <person name="Brannstrom I.O."/>
            <person name="Guillou S."/>
            <person name="Cros-Aarteil S."/>
            <person name="Calhoun S."/>
            <person name="Haridas S."/>
            <person name="Kuo A."/>
            <person name="Mondo S."/>
            <person name="Pangilinan J."/>
            <person name="Riley R."/>
            <person name="Labutti K."/>
            <person name="Andreopoulos B."/>
            <person name="Lipzen A."/>
            <person name="Chen C."/>
            <person name="Yanf M."/>
            <person name="Daum C."/>
            <person name="Ng V."/>
            <person name="Clum A."/>
            <person name="Steindorff A."/>
            <person name="Ohm R."/>
            <person name="Martin F."/>
            <person name="Silar P."/>
            <person name="Natvig D."/>
            <person name="Lalanne C."/>
            <person name="Gautier V."/>
            <person name="Ament-Velasquez S.L."/>
            <person name="Kruys A."/>
            <person name="Hutchinson M.I."/>
            <person name="Powell A.J."/>
            <person name="Barry K."/>
            <person name="Miller A.N."/>
            <person name="Grigoriev I.V."/>
            <person name="Debuchy R."/>
            <person name="Gladieux P."/>
            <person name="Thoren M.H."/>
            <person name="Johannesson H."/>
        </authorList>
    </citation>
    <scope>NUCLEOTIDE SEQUENCE</scope>
    <source>
        <strain evidence="11">CBS 606.72</strain>
    </source>
</reference>